<reference evidence="3" key="1">
    <citation type="journal article" date="2014" name="Nat. Commun.">
        <title>The emerging biofuel crop Camelina sativa retains a highly undifferentiated hexaploid genome structure.</title>
        <authorList>
            <person name="Kagale S."/>
            <person name="Koh C."/>
            <person name="Nixon J."/>
            <person name="Bollina V."/>
            <person name="Clarke W.E."/>
            <person name="Tuteja R."/>
            <person name="Spillane C."/>
            <person name="Robinson S.J."/>
            <person name="Links M.G."/>
            <person name="Clarke C."/>
            <person name="Higgins E.E."/>
            <person name="Huebert T."/>
            <person name="Sharpe A.G."/>
            <person name="Parkin I.A."/>
        </authorList>
    </citation>
    <scope>NUCLEOTIDE SEQUENCE [LARGE SCALE GENOMIC DNA]</scope>
    <source>
        <strain evidence="3">cv. DH55</strain>
    </source>
</reference>
<dbReference type="PANTHER" id="PTHR47074:SF75">
    <property type="entry name" value="RNASE H TYPE-1 DOMAIN-CONTAINING PROTEIN"/>
    <property type="match status" value="1"/>
</dbReference>
<sequence>MGFSPYHQWQSQGRRRGSGHWIPSHPPRPATYHSLSANTVLNDLWQNGGRQWDEAKIRQQLSLEDATHARQIYIPQHQCLDKLIWHYTKDCTYTVKYGYWLSQHLPDDDHIDPPPGNPLLKNKLWKTSLPPKLKHFYWRVLSSALGTGKELNRRGIPIDATCQRCCQEVESINHLLFQCSYASTIWRQSNLPAGLSFTSSLEDNIKALLLMYKSAMDKNKQHLPIWIGWQIWKSINDLIFNIVVWDTNSVLLKATDNVVEWLAATQPSRQQSNPNTPIANPPLSPHWNSPTTDVVKVNFDGSFQLDNGNIGVGWIIRDNKGTYPLSWKLQTQASV</sequence>
<gene>
    <name evidence="4" type="primary">LOC104704085</name>
</gene>
<dbReference type="InterPro" id="IPR052929">
    <property type="entry name" value="RNase_H-like_EbsB-rel"/>
</dbReference>
<dbReference type="Proteomes" id="UP000694864">
    <property type="component" value="Chromosome 1"/>
</dbReference>
<feature type="domain" description="Reverse transcriptase zinc-binding" evidence="2">
    <location>
        <begin position="121"/>
        <end position="186"/>
    </location>
</feature>
<evidence type="ECO:0000256" key="1">
    <source>
        <dbReference type="SAM" id="MobiDB-lite"/>
    </source>
</evidence>
<protein>
    <submittedName>
        <fullName evidence="4">Uncharacterized protein LOC104704085</fullName>
    </submittedName>
</protein>
<dbReference type="PANTHER" id="PTHR47074">
    <property type="entry name" value="BNAC02G40300D PROTEIN"/>
    <property type="match status" value="1"/>
</dbReference>
<feature type="compositionally biased region" description="Polar residues" evidence="1">
    <location>
        <begin position="266"/>
        <end position="278"/>
    </location>
</feature>
<organism evidence="3 4">
    <name type="scientific">Camelina sativa</name>
    <name type="common">False flax</name>
    <name type="synonym">Myagrum sativum</name>
    <dbReference type="NCBI Taxonomy" id="90675"/>
    <lineage>
        <taxon>Eukaryota</taxon>
        <taxon>Viridiplantae</taxon>
        <taxon>Streptophyta</taxon>
        <taxon>Embryophyta</taxon>
        <taxon>Tracheophyta</taxon>
        <taxon>Spermatophyta</taxon>
        <taxon>Magnoliopsida</taxon>
        <taxon>eudicotyledons</taxon>
        <taxon>Gunneridae</taxon>
        <taxon>Pentapetalae</taxon>
        <taxon>rosids</taxon>
        <taxon>malvids</taxon>
        <taxon>Brassicales</taxon>
        <taxon>Brassicaceae</taxon>
        <taxon>Camelineae</taxon>
        <taxon>Camelina</taxon>
    </lineage>
</organism>
<reference evidence="4" key="2">
    <citation type="submission" date="2025-08" db="UniProtKB">
        <authorList>
            <consortium name="RefSeq"/>
        </authorList>
    </citation>
    <scope>IDENTIFICATION</scope>
    <source>
        <tissue evidence="4">Leaf</tissue>
    </source>
</reference>
<evidence type="ECO:0000313" key="4">
    <source>
        <dbReference type="RefSeq" id="XP_010418521.1"/>
    </source>
</evidence>
<dbReference type="Pfam" id="PF13966">
    <property type="entry name" value="zf-RVT"/>
    <property type="match status" value="1"/>
</dbReference>
<keyword evidence="3" id="KW-1185">Reference proteome</keyword>
<feature type="region of interest" description="Disordered" evidence="1">
    <location>
        <begin position="266"/>
        <end position="285"/>
    </location>
</feature>
<accession>A0ABM0SZT6</accession>
<dbReference type="InterPro" id="IPR026960">
    <property type="entry name" value="RVT-Znf"/>
</dbReference>
<evidence type="ECO:0000259" key="2">
    <source>
        <dbReference type="Pfam" id="PF13966"/>
    </source>
</evidence>
<proteinExistence type="predicted"/>
<name>A0ABM0SZT6_CAMSA</name>
<evidence type="ECO:0000313" key="3">
    <source>
        <dbReference type="Proteomes" id="UP000694864"/>
    </source>
</evidence>
<dbReference type="GeneID" id="104704085"/>
<dbReference type="RefSeq" id="XP_010418521.1">
    <property type="nucleotide sequence ID" value="XM_010420219.1"/>
</dbReference>